<dbReference type="Gene3D" id="3.90.660.10">
    <property type="match status" value="2"/>
</dbReference>
<keyword evidence="6" id="KW-0285">Flavoprotein</keyword>
<comment type="catalytic activity">
    <reaction evidence="4">
        <text>a secondary aliphatic amine + O2 + H2O = a primary amine + an aldehyde + H2O2</text>
        <dbReference type="Rhea" id="RHEA:26414"/>
        <dbReference type="ChEBI" id="CHEBI:15377"/>
        <dbReference type="ChEBI" id="CHEBI:15379"/>
        <dbReference type="ChEBI" id="CHEBI:16240"/>
        <dbReference type="ChEBI" id="CHEBI:17478"/>
        <dbReference type="ChEBI" id="CHEBI:58855"/>
        <dbReference type="ChEBI" id="CHEBI:65296"/>
        <dbReference type="EC" id="1.4.3.4"/>
    </reaction>
</comment>
<evidence type="ECO:0000259" key="7">
    <source>
        <dbReference type="Pfam" id="PF01593"/>
    </source>
</evidence>
<protein>
    <recommendedName>
        <fullName evidence="6">Amine oxidase</fullName>
        <ecNumber evidence="6">1.4.3.-</ecNumber>
    </recommendedName>
</protein>
<feature type="binding site" evidence="5">
    <location>
        <position position="390"/>
    </location>
    <ligand>
        <name>substrate</name>
    </ligand>
</feature>
<dbReference type="InterPro" id="IPR002937">
    <property type="entry name" value="Amino_oxidase"/>
</dbReference>
<dbReference type="RefSeq" id="XP_040667050.1">
    <property type="nucleotide sequence ID" value="XM_040817256.1"/>
</dbReference>
<dbReference type="GO" id="GO:0097621">
    <property type="term" value="F:monoamine oxidase activity"/>
    <property type="evidence" value="ECO:0007669"/>
    <property type="project" value="UniProtKB-EC"/>
</dbReference>
<keyword evidence="3 6" id="KW-0560">Oxidoreductase</keyword>
<evidence type="ECO:0000256" key="5">
    <source>
        <dbReference type="PIRSR" id="PIRSR601613-1"/>
    </source>
</evidence>
<feature type="binding site" evidence="5">
    <location>
        <position position="288"/>
    </location>
    <ligand>
        <name>FAD</name>
        <dbReference type="ChEBI" id="CHEBI:57692"/>
    </ligand>
</feature>
<dbReference type="GeneID" id="63732767"/>
<name>A0A1L9PIF2_ASPVE</name>
<comment type="similarity">
    <text evidence="2 6">Belongs to the flavin monoamine oxidase family.</text>
</comment>
<comment type="cofactor">
    <cofactor evidence="1 6">
        <name>FAD</name>
        <dbReference type="ChEBI" id="CHEBI:57692"/>
    </cofactor>
</comment>
<reference evidence="9" key="1">
    <citation type="journal article" date="2017" name="Genome Biol.">
        <title>Comparative genomics reveals high biological diversity and specific adaptations in the industrially and medically important fungal genus Aspergillus.</title>
        <authorList>
            <person name="de Vries R.P."/>
            <person name="Riley R."/>
            <person name="Wiebenga A."/>
            <person name="Aguilar-Osorio G."/>
            <person name="Amillis S."/>
            <person name="Uchima C.A."/>
            <person name="Anderluh G."/>
            <person name="Asadollahi M."/>
            <person name="Askin M."/>
            <person name="Barry K."/>
            <person name="Battaglia E."/>
            <person name="Bayram O."/>
            <person name="Benocci T."/>
            <person name="Braus-Stromeyer S.A."/>
            <person name="Caldana C."/>
            <person name="Canovas D."/>
            <person name="Cerqueira G.C."/>
            <person name="Chen F."/>
            <person name="Chen W."/>
            <person name="Choi C."/>
            <person name="Clum A."/>
            <person name="Dos Santos R.A."/>
            <person name="Damasio A.R."/>
            <person name="Diallinas G."/>
            <person name="Emri T."/>
            <person name="Fekete E."/>
            <person name="Flipphi M."/>
            <person name="Freyberg S."/>
            <person name="Gallo A."/>
            <person name="Gournas C."/>
            <person name="Habgood R."/>
            <person name="Hainaut M."/>
            <person name="Harispe M.L."/>
            <person name="Henrissat B."/>
            <person name="Hilden K.S."/>
            <person name="Hope R."/>
            <person name="Hossain A."/>
            <person name="Karabika E."/>
            <person name="Karaffa L."/>
            <person name="Karanyi Z."/>
            <person name="Krasevec N."/>
            <person name="Kuo A."/>
            <person name="Kusch H."/>
            <person name="LaButti K."/>
            <person name="Lagendijk E.L."/>
            <person name="Lapidus A."/>
            <person name="Levasseur A."/>
            <person name="Lindquist E."/>
            <person name="Lipzen A."/>
            <person name="Logrieco A.F."/>
            <person name="MacCabe A."/>
            <person name="Maekelae M.R."/>
            <person name="Malavazi I."/>
            <person name="Melin P."/>
            <person name="Meyer V."/>
            <person name="Mielnichuk N."/>
            <person name="Miskei M."/>
            <person name="Molnar A.P."/>
            <person name="Mule G."/>
            <person name="Ngan C.Y."/>
            <person name="Orejas M."/>
            <person name="Orosz E."/>
            <person name="Ouedraogo J.P."/>
            <person name="Overkamp K.M."/>
            <person name="Park H.-S."/>
            <person name="Perrone G."/>
            <person name="Piumi F."/>
            <person name="Punt P.J."/>
            <person name="Ram A.F."/>
            <person name="Ramon A."/>
            <person name="Rauscher S."/>
            <person name="Record E."/>
            <person name="Riano-Pachon D.M."/>
            <person name="Robert V."/>
            <person name="Roehrig J."/>
            <person name="Ruller R."/>
            <person name="Salamov A."/>
            <person name="Salih N.S."/>
            <person name="Samson R.A."/>
            <person name="Sandor E."/>
            <person name="Sanguinetti M."/>
            <person name="Schuetze T."/>
            <person name="Sepcic K."/>
            <person name="Shelest E."/>
            <person name="Sherlock G."/>
            <person name="Sophianopoulou V."/>
            <person name="Squina F.M."/>
            <person name="Sun H."/>
            <person name="Susca A."/>
            <person name="Todd R.B."/>
            <person name="Tsang A."/>
            <person name="Unkles S.E."/>
            <person name="van de Wiele N."/>
            <person name="van Rossen-Uffink D."/>
            <person name="Oliveira J.V."/>
            <person name="Vesth T.C."/>
            <person name="Visser J."/>
            <person name="Yu J.-H."/>
            <person name="Zhou M."/>
            <person name="Andersen M.R."/>
            <person name="Archer D.B."/>
            <person name="Baker S.E."/>
            <person name="Benoit I."/>
            <person name="Brakhage A.A."/>
            <person name="Braus G.H."/>
            <person name="Fischer R."/>
            <person name="Frisvad J.C."/>
            <person name="Goldman G.H."/>
            <person name="Houbraken J."/>
            <person name="Oakley B."/>
            <person name="Pocsi I."/>
            <person name="Scazzocchio C."/>
            <person name="Seiboth B."/>
            <person name="vanKuyk P.A."/>
            <person name="Wortman J."/>
            <person name="Dyer P.S."/>
            <person name="Grigoriev I.V."/>
        </authorList>
    </citation>
    <scope>NUCLEOTIDE SEQUENCE [LARGE SCALE GENOMIC DNA]</scope>
    <source>
        <strain evidence="9">CBS 583.65</strain>
    </source>
</reference>
<dbReference type="PANTHER" id="PTHR43563">
    <property type="entry name" value="AMINE OXIDASE"/>
    <property type="match status" value="1"/>
</dbReference>
<proteinExistence type="inferred from homology"/>
<dbReference type="OrthoDB" id="7777654at2759"/>
<feature type="binding site" evidence="5">
    <location>
        <begin position="74"/>
        <end position="75"/>
    </location>
    <ligand>
        <name>FAD</name>
        <dbReference type="ChEBI" id="CHEBI:57692"/>
    </ligand>
</feature>
<evidence type="ECO:0000256" key="6">
    <source>
        <dbReference type="RuleBase" id="RU362067"/>
    </source>
</evidence>
<dbReference type="PRINTS" id="PR00757">
    <property type="entry name" value="AMINEOXDASEF"/>
</dbReference>
<evidence type="ECO:0000256" key="4">
    <source>
        <dbReference type="ARBA" id="ARBA00048448"/>
    </source>
</evidence>
<dbReference type="InterPro" id="IPR036188">
    <property type="entry name" value="FAD/NAD-bd_sf"/>
</dbReference>
<dbReference type="EC" id="1.4.3.-" evidence="6"/>
<accession>A0A1L9PIF2</accession>
<evidence type="ECO:0000313" key="9">
    <source>
        <dbReference type="Proteomes" id="UP000184073"/>
    </source>
</evidence>
<dbReference type="AlphaFoldDB" id="A0A1L9PIF2"/>
<dbReference type="Gene3D" id="3.50.50.60">
    <property type="entry name" value="FAD/NAD(P)-binding domain"/>
    <property type="match status" value="2"/>
</dbReference>
<evidence type="ECO:0000256" key="2">
    <source>
        <dbReference type="ARBA" id="ARBA00005995"/>
    </source>
</evidence>
<dbReference type="Proteomes" id="UP000184073">
    <property type="component" value="Unassembled WGS sequence"/>
</dbReference>
<dbReference type="InterPro" id="IPR050703">
    <property type="entry name" value="Flavin_MAO"/>
</dbReference>
<dbReference type="VEuPathDB" id="FungiDB:ASPVEDRAFT_82813"/>
<organism evidence="8 9">
    <name type="scientific">Aspergillus versicolor CBS 583.65</name>
    <dbReference type="NCBI Taxonomy" id="1036611"/>
    <lineage>
        <taxon>Eukaryota</taxon>
        <taxon>Fungi</taxon>
        <taxon>Dikarya</taxon>
        <taxon>Ascomycota</taxon>
        <taxon>Pezizomycotina</taxon>
        <taxon>Eurotiomycetes</taxon>
        <taxon>Eurotiomycetidae</taxon>
        <taxon>Eurotiales</taxon>
        <taxon>Aspergillaceae</taxon>
        <taxon>Aspergillus</taxon>
        <taxon>Aspergillus subgen. Nidulantes</taxon>
    </lineage>
</organism>
<keyword evidence="6" id="KW-0274">FAD</keyword>
<dbReference type="EMBL" id="KV878128">
    <property type="protein sequence ID" value="OJJ01288.1"/>
    <property type="molecule type" value="Genomic_DNA"/>
</dbReference>
<dbReference type="STRING" id="1036611.A0A1L9PIF2"/>
<dbReference type="Pfam" id="PF01593">
    <property type="entry name" value="Amino_oxidase"/>
    <property type="match status" value="1"/>
</dbReference>
<sequence length="504" mass="56464">MKPTSKTTQDGYSWTRATGIREGSLHCRGVVEPPQKITTPAGHVHDAIVIGAGYAGLMAARDMTDQGLSVLMLEARDRVGGRAYTVEEDGILYEMGGTWVTHHMAYLFKEMVRYKMDRDLLLTQHHEYENDYYTLNVPGTPPRKLSHEEAGKLTGRAWDIFVNVDGHNCRQVCPLPHAQLDNIHVDRKEVEQLDKLSCRERFEQVKHLLTREEAGLLVALLLHISGGTMETSSLWDMVRSHALMSYSSANFGPIWTTYKLRDGQSELSRRMFDDAVAHGLQYSLQTPVFSIHDSTGCVGVKSTIGNTYRARRVVCTIPLNVLQTVQFTPSLSIKRQEALALGHVNFMTKIHAVVEGSGLASWNGMRYPNLLMFGYGDGVTENGNAHIVGFGKDERGTYVPERDPAKTIDAFQKLHPMDVKKMVFHNWATDPWSRGGPAWWRPEYMTKYQEELQSRHGNVLFASADWAHGWRAAIDGALEQGCLAAQEVVAEVHTTGKGPARARF</sequence>
<feature type="domain" description="Amine oxidase" evidence="7">
    <location>
        <begin position="55"/>
        <end position="488"/>
    </location>
</feature>
<evidence type="ECO:0000256" key="1">
    <source>
        <dbReference type="ARBA" id="ARBA00001974"/>
    </source>
</evidence>
<evidence type="ECO:0000256" key="3">
    <source>
        <dbReference type="ARBA" id="ARBA00023002"/>
    </source>
</evidence>
<evidence type="ECO:0000313" key="8">
    <source>
        <dbReference type="EMBL" id="OJJ01288.1"/>
    </source>
</evidence>
<dbReference type="InterPro" id="IPR001613">
    <property type="entry name" value="Flavin_amine_oxidase"/>
</dbReference>
<keyword evidence="9" id="KW-1185">Reference proteome</keyword>
<dbReference type="PANTHER" id="PTHR43563:SF1">
    <property type="entry name" value="AMINE OXIDASE [FLAVIN-CONTAINING] B"/>
    <property type="match status" value="1"/>
</dbReference>
<dbReference type="SUPFAM" id="SSF51905">
    <property type="entry name" value="FAD/NAD(P)-binding domain"/>
    <property type="match status" value="1"/>
</dbReference>
<gene>
    <name evidence="8" type="ORF">ASPVEDRAFT_82813</name>
</gene>